<feature type="non-terminal residue" evidence="1">
    <location>
        <position position="60"/>
    </location>
</feature>
<organism evidence="1 2">
    <name type="scientific">Pholiota conissans</name>
    <dbReference type="NCBI Taxonomy" id="109636"/>
    <lineage>
        <taxon>Eukaryota</taxon>
        <taxon>Fungi</taxon>
        <taxon>Dikarya</taxon>
        <taxon>Basidiomycota</taxon>
        <taxon>Agaricomycotina</taxon>
        <taxon>Agaricomycetes</taxon>
        <taxon>Agaricomycetidae</taxon>
        <taxon>Agaricales</taxon>
        <taxon>Agaricineae</taxon>
        <taxon>Strophariaceae</taxon>
        <taxon>Pholiota</taxon>
    </lineage>
</organism>
<sequence length="60" mass="7082">MQQPLRRSIQERSIPVDFLPLALYGYTQYREHPNSHRLHLLQPDLRPPRLSSVLLQGHVL</sequence>
<dbReference type="EMBL" id="MU155471">
    <property type="protein sequence ID" value="KAF9473086.1"/>
    <property type="molecule type" value="Genomic_DNA"/>
</dbReference>
<dbReference type="Proteomes" id="UP000807469">
    <property type="component" value="Unassembled WGS sequence"/>
</dbReference>
<proteinExistence type="predicted"/>
<name>A0A9P5YSD7_9AGAR</name>
<gene>
    <name evidence="1" type="ORF">BDN70DRAFT_886193</name>
</gene>
<dbReference type="AlphaFoldDB" id="A0A9P5YSD7"/>
<reference evidence="1" key="1">
    <citation type="submission" date="2020-11" db="EMBL/GenBank/DDBJ databases">
        <authorList>
            <consortium name="DOE Joint Genome Institute"/>
            <person name="Ahrendt S."/>
            <person name="Riley R."/>
            <person name="Andreopoulos W."/>
            <person name="Labutti K."/>
            <person name="Pangilinan J."/>
            <person name="Ruiz-Duenas F.J."/>
            <person name="Barrasa J.M."/>
            <person name="Sanchez-Garcia M."/>
            <person name="Camarero S."/>
            <person name="Miyauchi S."/>
            <person name="Serrano A."/>
            <person name="Linde D."/>
            <person name="Babiker R."/>
            <person name="Drula E."/>
            <person name="Ayuso-Fernandez I."/>
            <person name="Pacheco R."/>
            <person name="Padilla G."/>
            <person name="Ferreira P."/>
            <person name="Barriuso J."/>
            <person name="Kellner H."/>
            <person name="Castanera R."/>
            <person name="Alfaro M."/>
            <person name="Ramirez L."/>
            <person name="Pisabarro A.G."/>
            <person name="Kuo A."/>
            <person name="Tritt A."/>
            <person name="Lipzen A."/>
            <person name="He G."/>
            <person name="Yan M."/>
            <person name="Ng V."/>
            <person name="Cullen D."/>
            <person name="Martin F."/>
            <person name="Rosso M.-N."/>
            <person name="Henrissat B."/>
            <person name="Hibbett D."/>
            <person name="Martinez A.T."/>
            <person name="Grigoriev I.V."/>
        </authorList>
    </citation>
    <scope>NUCLEOTIDE SEQUENCE</scope>
    <source>
        <strain evidence="1">CIRM-BRFM 674</strain>
    </source>
</reference>
<comment type="caution">
    <text evidence="1">The sequence shown here is derived from an EMBL/GenBank/DDBJ whole genome shotgun (WGS) entry which is preliminary data.</text>
</comment>
<protein>
    <submittedName>
        <fullName evidence="1">Uncharacterized protein</fullName>
    </submittedName>
</protein>
<keyword evidence="2" id="KW-1185">Reference proteome</keyword>
<evidence type="ECO:0000313" key="1">
    <source>
        <dbReference type="EMBL" id="KAF9473086.1"/>
    </source>
</evidence>
<accession>A0A9P5YSD7</accession>
<evidence type="ECO:0000313" key="2">
    <source>
        <dbReference type="Proteomes" id="UP000807469"/>
    </source>
</evidence>